<protein>
    <submittedName>
        <fullName evidence="2">Uncharacterized protein</fullName>
    </submittedName>
</protein>
<feature type="transmembrane region" description="Helical" evidence="1">
    <location>
        <begin position="35"/>
        <end position="55"/>
    </location>
</feature>
<accession>A0A239XBC9</accession>
<dbReference type="EMBL" id="LT906454">
    <property type="protein sequence ID" value="SNV43919.1"/>
    <property type="molecule type" value="Genomic_DNA"/>
</dbReference>
<keyword evidence="1" id="KW-0472">Membrane</keyword>
<proteinExistence type="predicted"/>
<reference evidence="2 3" key="1">
    <citation type="submission" date="2017-06" db="EMBL/GenBank/DDBJ databases">
        <authorList>
            <consortium name="Pathogen Informatics"/>
        </authorList>
    </citation>
    <scope>NUCLEOTIDE SEQUENCE [LARGE SCALE GENOMIC DNA]</scope>
    <source>
        <strain evidence="2 3">NCTC11291</strain>
    </source>
</reference>
<organism evidence="2 3">
    <name type="scientific">Streptococcus acidominimus</name>
    <dbReference type="NCBI Taxonomy" id="1326"/>
    <lineage>
        <taxon>Bacteria</taxon>
        <taxon>Bacillati</taxon>
        <taxon>Bacillota</taxon>
        <taxon>Bacilli</taxon>
        <taxon>Lactobacillales</taxon>
        <taxon>Streptococcaceae</taxon>
        <taxon>Streptococcus</taxon>
    </lineage>
</organism>
<evidence type="ECO:0000256" key="1">
    <source>
        <dbReference type="SAM" id="Phobius"/>
    </source>
</evidence>
<keyword evidence="1" id="KW-1133">Transmembrane helix</keyword>
<dbReference type="KEGG" id="saco:SAME_01767"/>
<keyword evidence="1" id="KW-0812">Transmembrane</keyword>
<name>A0A239XBC9_STRAI</name>
<dbReference type="Proteomes" id="UP000215144">
    <property type="component" value="Chromosome 1"/>
</dbReference>
<gene>
    <name evidence="2" type="ORF">SAMEA4504048_01767</name>
</gene>
<evidence type="ECO:0000313" key="2">
    <source>
        <dbReference type="EMBL" id="SNV43919.1"/>
    </source>
</evidence>
<sequence>MKLILIILTLIGVLLISLSMYFVPYFERYKSLELPFFIVGVFLLLVVLLLLTKFVKLF</sequence>
<dbReference type="AlphaFoldDB" id="A0A239XBC9"/>
<evidence type="ECO:0000313" key="3">
    <source>
        <dbReference type="Proteomes" id="UP000215144"/>
    </source>
</evidence>